<dbReference type="Proteomes" id="UP000269221">
    <property type="component" value="Unassembled WGS sequence"/>
</dbReference>
<proteinExistence type="predicted"/>
<evidence type="ECO:0000256" key="1">
    <source>
        <dbReference type="SAM" id="MobiDB-lite"/>
    </source>
</evidence>
<evidence type="ECO:0000313" key="3">
    <source>
        <dbReference type="Proteomes" id="UP000269221"/>
    </source>
</evidence>
<evidence type="ECO:0000313" key="2">
    <source>
        <dbReference type="EMBL" id="RMB91547.1"/>
    </source>
</evidence>
<dbReference type="AlphaFoldDB" id="A0A3M0IRI0"/>
<feature type="region of interest" description="Disordered" evidence="1">
    <location>
        <begin position="65"/>
        <end position="94"/>
    </location>
</feature>
<keyword evidence="3" id="KW-1185">Reference proteome</keyword>
<organism evidence="2 3">
    <name type="scientific">Hirundo rustica rustica</name>
    <dbReference type="NCBI Taxonomy" id="333673"/>
    <lineage>
        <taxon>Eukaryota</taxon>
        <taxon>Metazoa</taxon>
        <taxon>Chordata</taxon>
        <taxon>Craniata</taxon>
        <taxon>Vertebrata</taxon>
        <taxon>Euteleostomi</taxon>
        <taxon>Archelosauria</taxon>
        <taxon>Archosauria</taxon>
        <taxon>Dinosauria</taxon>
        <taxon>Saurischia</taxon>
        <taxon>Theropoda</taxon>
        <taxon>Coelurosauria</taxon>
        <taxon>Aves</taxon>
        <taxon>Neognathae</taxon>
        <taxon>Neoaves</taxon>
        <taxon>Telluraves</taxon>
        <taxon>Australaves</taxon>
        <taxon>Passeriformes</taxon>
        <taxon>Sylvioidea</taxon>
        <taxon>Hirundinidae</taxon>
        <taxon>Hirundo</taxon>
    </lineage>
</organism>
<protein>
    <submittedName>
        <fullName evidence="2">Uncharacterized protein</fullName>
    </submittedName>
</protein>
<dbReference type="EMBL" id="QRBI01000236">
    <property type="protein sequence ID" value="RMB91547.1"/>
    <property type="molecule type" value="Genomic_DNA"/>
</dbReference>
<sequence>MSQQAGGVRGYSIAKRAMLKKPRQLDRAGPAPAEQAKELIIPGYEQMMNNFWGIVHGIWSRLKRDRRQDGRSPFRPPGLLAKREQPGTGNEEECWRASIPVVGKGDVRVGV</sequence>
<comment type="caution">
    <text evidence="2">The sequence shown here is derived from an EMBL/GenBank/DDBJ whole genome shotgun (WGS) entry which is preliminary data.</text>
</comment>
<gene>
    <name evidence="2" type="ORF">DUI87_32126</name>
</gene>
<reference evidence="2 3" key="1">
    <citation type="submission" date="2018-07" db="EMBL/GenBank/DDBJ databases">
        <title>A high quality draft genome assembly of the barn swallow (H. rustica rustica).</title>
        <authorList>
            <person name="Formenti G."/>
            <person name="Chiara M."/>
            <person name="Poveda L."/>
            <person name="Francoijs K.-J."/>
            <person name="Bonisoli-Alquati A."/>
            <person name="Canova L."/>
            <person name="Gianfranceschi L."/>
            <person name="Horner D.S."/>
            <person name="Saino N."/>
        </authorList>
    </citation>
    <scope>NUCLEOTIDE SEQUENCE [LARGE SCALE GENOMIC DNA]</scope>
    <source>
        <strain evidence="2">Chelidonia</strain>
        <tissue evidence="2">Blood</tissue>
    </source>
</reference>
<name>A0A3M0IRI0_HIRRU</name>
<accession>A0A3M0IRI0</accession>